<gene>
    <name evidence="1" type="ORF">C2G38_2218531</name>
</gene>
<proteinExistence type="predicted"/>
<keyword evidence="2" id="KW-1185">Reference proteome</keyword>
<evidence type="ECO:0000313" key="1">
    <source>
        <dbReference type="EMBL" id="RIB05853.1"/>
    </source>
</evidence>
<dbReference type="AlphaFoldDB" id="A0A397UEX6"/>
<dbReference type="EMBL" id="QKWP01001908">
    <property type="protein sequence ID" value="RIB05853.1"/>
    <property type="molecule type" value="Genomic_DNA"/>
</dbReference>
<accession>A0A397UEX6</accession>
<sequence>MDSDHNKRPSAEMIKFQIEYWLSEIDSLIENEIKEQFLIADKIIDSSLINVSKHPDHMYTSKIIDTQQITSKVQEKRQEIAISDCSVSSSIREKSNFGVRPRAEVWDSYTVDEKNEN</sequence>
<evidence type="ECO:0000313" key="2">
    <source>
        <dbReference type="Proteomes" id="UP000266673"/>
    </source>
</evidence>
<dbReference type="OrthoDB" id="2445072at2759"/>
<organism evidence="1 2">
    <name type="scientific">Gigaspora rosea</name>
    <dbReference type="NCBI Taxonomy" id="44941"/>
    <lineage>
        <taxon>Eukaryota</taxon>
        <taxon>Fungi</taxon>
        <taxon>Fungi incertae sedis</taxon>
        <taxon>Mucoromycota</taxon>
        <taxon>Glomeromycotina</taxon>
        <taxon>Glomeromycetes</taxon>
        <taxon>Diversisporales</taxon>
        <taxon>Gigasporaceae</taxon>
        <taxon>Gigaspora</taxon>
    </lineage>
</organism>
<comment type="caution">
    <text evidence="1">The sequence shown here is derived from an EMBL/GenBank/DDBJ whole genome shotgun (WGS) entry which is preliminary data.</text>
</comment>
<name>A0A397UEX6_9GLOM</name>
<dbReference type="Proteomes" id="UP000266673">
    <property type="component" value="Unassembled WGS sequence"/>
</dbReference>
<protein>
    <submittedName>
        <fullName evidence="1">Uncharacterized protein</fullName>
    </submittedName>
</protein>
<reference evidence="1 2" key="1">
    <citation type="submission" date="2018-06" db="EMBL/GenBank/DDBJ databases">
        <title>Comparative genomics reveals the genomic features of Rhizophagus irregularis, R. cerebriforme, R. diaphanum and Gigaspora rosea, and their symbiotic lifestyle signature.</title>
        <authorList>
            <person name="Morin E."/>
            <person name="San Clemente H."/>
            <person name="Chen E.C.H."/>
            <person name="De La Providencia I."/>
            <person name="Hainaut M."/>
            <person name="Kuo A."/>
            <person name="Kohler A."/>
            <person name="Murat C."/>
            <person name="Tang N."/>
            <person name="Roy S."/>
            <person name="Loubradou J."/>
            <person name="Henrissat B."/>
            <person name="Grigoriev I.V."/>
            <person name="Corradi N."/>
            <person name="Roux C."/>
            <person name="Martin F.M."/>
        </authorList>
    </citation>
    <scope>NUCLEOTIDE SEQUENCE [LARGE SCALE GENOMIC DNA]</scope>
    <source>
        <strain evidence="1 2">DAOM 194757</strain>
    </source>
</reference>